<reference evidence="1" key="1">
    <citation type="journal article" date="2017" name="Nature">
        <title>The sunflower genome provides insights into oil metabolism, flowering and Asterid evolution.</title>
        <authorList>
            <person name="Badouin H."/>
            <person name="Gouzy J."/>
            <person name="Grassa C.J."/>
            <person name="Murat F."/>
            <person name="Staton S.E."/>
            <person name="Cottret L."/>
            <person name="Lelandais-Briere C."/>
            <person name="Owens G.L."/>
            <person name="Carrere S."/>
            <person name="Mayjonade B."/>
            <person name="Legrand L."/>
            <person name="Gill N."/>
            <person name="Kane N.C."/>
            <person name="Bowers J.E."/>
            <person name="Hubner S."/>
            <person name="Bellec A."/>
            <person name="Berard A."/>
            <person name="Berges H."/>
            <person name="Blanchet N."/>
            <person name="Boniface M.C."/>
            <person name="Brunel D."/>
            <person name="Catrice O."/>
            <person name="Chaidir N."/>
            <person name="Claudel C."/>
            <person name="Donnadieu C."/>
            <person name="Faraut T."/>
            <person name="Fievet G."/>
            <person name="Helmstetter N."/>
            <person name="King M."/>
            <person name="Knapp S.J."/>
            <person name="Lai Z."/>
            <person name="Le Paslier M.C."/>
            <person name="Lippi Y."/>
            <person name="Lorenzon L."/>
            <person name="Mandel J.R."/>
            <person name="Marage G."/>
            <person name="Marchand G."/>
            <person name="Marquand E."/>
            <person name="Bret-Mestries E."/>
            <person name="Morien E."/>
            <person name="Nambeesan S."/>
            <person name="Nguyen T."/>
            <person name="Pegot-Espagnet P."/>
            <person name="Pouilly N."/>
            <person name="Raftis F."/>
            <person name="Sallet E."/>
            <person name="Schiex T."/>
            <person name="Thomas J."/>
            <person name="Vandecasteele C."/>
            <person name="Vares D."/>
            <person name="Vear F."/>
            <person name="Vautrin S."/>
            <person name="Crespi M."/>
            <person name="Mangin B."/>
            <person name="Burke J.M."/>
            <person name="Salse J."/>
            <person name="Munos S."/>
            <person name="Vincourt P."/>
            <person name="Rieseberg L.H."/>
            <person name="Langlade N.B."/>
        </authorList>
    </citation>
    <scope>NUCLEOTIDE SEQUENCE</scope>
    <source>
        <tissue evidence="1">Leaves</tissue>
    </source>
</reference>
<keyword evidence="2" id="KW-1185">Reference proteome</keyword>
<dbReference type="Gramene" id="mRNA:HanXRQr2_Chr16g0732721">
    <property type="protein sequence ID" value="CDS:HanXRQr2_Chr16g0732721.1"/>
    <property type="gene ID" value="HanXRQr2_Chr16g0732721"/>
</dbReference>
<comment type="caution">
    <text evidence="1">The sequence shown here is derived from an EMBL/GenBank/DDBJ whole genome shotgun (WGS) entry which is preliminary data.</text>
</comment>
<organism evidence="1 2">
    <name type="scientific">Helianthus annuus</name>
    <name type="common">Common sunflower</name>
    <dbReference type="NCBI Taxonomy" id="4232"/>
    <lineage>
        <taxon>Eukaryota</taxon>
        <taxon>Viridiplantae</taxon>
        <taxon>Streptophyta</taxon>
        <taxon>Embryophyta</taxon>
        <taxon>Tracheophyta</taxon>
        <taxon>Spermatophyta</taxon>
        <taxon>Magnoliopsida</taxon>
        <taxon>eudicotyledons</taxon>
        <taxon>Gunneridae</taxon>
        <taxon>Pentapetalae</taxon>
        <taxon>asterids</taxon>
        <taxon>campanulids</taxon>
        <taxon>Asterales</taxon>
        <taxon>Asteraceae</taxon>
        <taxon>Asteroideae</taxon>
        <taxon>Heliantheae alliance</taxon>
        <taxon>Heliantheae</taxon>
        <taxon>Helianthus</taxon>
    </lineage>
</organism>
<reference evidence="1" key="2">
    <citation type="submission" date="2020-06" db="EMBL/GenBank/DDBJ databases">
        <title>Helianthus annuus Genome sequencing and assembly Release 2.</title>
        <authorList>
            <person name="Gouzy J."/>
            <person name="Langlade N."/>
            <person name="Munos S."/>
        </authorList>
    </citation>
    <scope>NUCLEOTIDE SEQUENCE</scope>
    <source>
        <tissue evidence="1">Leaves</tissue>
    </source>
</reference>
<evidence type="ECO:0000313" key="1">
    <source>
        <dbReference type="EMBL" id="KAF5758735.1"/>
    </source>
</evidence>
<dbReference type="EMBL" id="MNCJ02000331">
    <property type="protein sequence ID" value="KAF5758735.1"/>
    <property type="molecule type" value="Genomic_DNA"/>
</dbReference>
<gene>
    <name evidence="1" type="ORF">HanXRQr2_Chr16g0732721</name>
</gene>
<protein>
    <submittedName>
        <fullName evidence="1">Uncharacterized protein</fullName>
    </submittedName>
</protein>
<name>A0A9K3DPB5_HELAN</name>
<dbReference type="Proteomes" id="UP000215914">
    <property type="component" value="Unassembled WGS sequence"/>
</dbReference>
<evidence type="ECO:0000313" key="2">
    <source>
        <dbReference type="Proteomes" id="UP000215914"/>
    </source>
</evidence>
<accession>A0A9K3DPB5</accession>
<sequence>MRILKNMLEERKQKPNKVKADFFDHVLEELKQANTILIEEIALDLMFVLLFTSFDLNTEKKNRIVYMYIFNTPTILLVKTPKNSNSLHKT</sequence>
<dbReference type="AlphaFoldDB" id="A0A9K3DPB5"/>
<proteinExistence type="predicted"/>